<dbReference type="EMBL" id="HBIO01006120">
    <property type="protein sequence ID" value="CAE0459596.1"/>
    <property type="molecule type" value="Transcribed_RNA"/>
</dbReference>
<proteinExistence type="predicted"/>
<accession>A0A7S3V6I6</accession>
<dbReference type="AlphaFoldDB" id="A0A7S3V6I6"/>
<reference evidence="1" key="1">
    <citation type="submission" date="2021-01" db="EMBL/GenBank/DDBJ databases">
        <authorList>
            <person name="Corre E."/>
            <person name="Pelletier E."/>
            <person name="Niang G."/>
            <person name="Scheremetjew M."/>
            <person name="Finn R."/>
            <person name="Kale V."/>
            <person name="Holt S."/>
            <person name="Cochrane G."/>
            <person name="Meng A."/>
            <person name="Brown T."/>
            <person name="Cohen L."/>
        </authorList>
    </citation>
    <scope>NUCLEOTIDE SEQUENCE</scope>
    <source>
        <strain evidence="1">MM31A-1</strain>
    </source>
</reference>
<gene>
    <name evidence="1" type="ORF">CDEB00056_LOCUS4437</name>
</gene>
<name>A0A7S3V6I6_9STRA</name>
<protein>
    <submittedName>
        <fullName evidence="1">Uncharacterized protein</fullName>
    </submittedName>
</protein>
<sequence>MIADVFYPVTLLLSMPRKSSQPITCRLPPHNEDLLYEKEMEYYNSLTWLMYCRIRKSRVKQSDKGSHKENIDKPQQCRCRDKYSIKPTVRTDVTVTNSIKNASESQRQSDENLERTLQEEQKRCCPMHEEIFHMEL</sequence>
<organism evidence="1">
    <name type="scientific">Chaetoceros debilis</name>
    <dbReference type="NCBI Taxonomy" id="122233"/>
    <lineage>
        <taxon>Eukaryota</taxon>
        <taxon>Sar</taxon>
        <taxon>Stramenopiles</taxon>
        <taxon>Ochrophyta</taxon>
        <taxon>Bacillariophyta</taxon>
        <taxon>Coscinodiscophyceae</taxon>
        <taxon>Chaetocerotophycidae</taxon>
        <taxon>Chaetocerotales</taxon>
        <taxon>Chaetocerotaceae</taxon>
        <taxon>Chaetoceros</taxon>
    </lineage>
</organism>
<evidence type="ECO:0000313" key="1">
    <source>
        <dbReference type="EMBL" id="CAE0459596.1"/>
    </source>
</evidence>